<dbReference type="AlphaFoldDB" id="A0A6C2UF58"/>
<keyword evidence="3" id="KW-1185">Reference proteome</keyword>
<dbReference type="EMBL" id="CAAHFH010000001">
    <property type="protein sequence ID" value="VGO18167.1"/>
    <property type="molecule type" value="Genomic_DNA"/>
</dbReference>
<feature type="chain" id="PRO_5025594028" description="CBM-cenC domain-containing protein" evidence="1">
    <location>
        <begin position="27"/>
        <end position="1019"/>
    </location>
</feature>
<dbReference type="RefSeq" id="WP_136059680.1">
    <property type="nucleotide sequence ID" value="NZ_CAAHFH010000001.1"/>
</dbReference>
<protein>
    <recommendedName>
        <fullName evidence="4">CBM-cenC domain-containing protein</fullName>
    </recommendedName>
</protein>
<dbReference type="Proteomes" id="UP000346198">
    <property type="component" value="Unassembled WGS sequence"/>
</dbReference>
<sequence>MMKNRILKMCLSVALCFASAAGIASAIDVPINDAISSFEFVDLANTTAPTNDQLIADSEGWTVIADVDTANKPRTFNSGTVPDGAFSFAANPKNAGDLIHLQSTPIGHSLVEGENYQFSVDIYRGNISGKPEWALEVYTADTNLLGAVTNAVSATTTWETFSGTFTVGAADAGKDVFFRLLRDSTIGTMVPKGGNADNIVLETILTSGISDSARVLAFNVDGEKSDFEYVAENVGLDLSLTAALNGDSAGGSTDGSYGSFKDPLGADSSSEAYPWRAEGANSLVADVTITNNSSQSLKLDGLYFDVFRDAADSVRQVKLDYIGGDLATGTGAIYNFTLDTTAAISTWKFVDLTFETAGNVTTSPDLGFNAMSDATLGAGESATFRLTLQTSTDAATEPSQMLLDNIALIGDFYEDDVLVDWSSPDMFFGDQGSALLRLGGNTDVTAGDLYIRNYLPTAPLFDRGQAEYYQKQDIYGIMQTGNQGTGAEIRPFRYYKFTEANTSQGNLVMTVTPAGDDLNGTDIYQSTIIHYMADDFYDSIGAGETISSLAMSLVELDADDATVRFAVKNDGQWYISFAKTTSIGSFSLSTPALEGAWGALSAAASDSSSMMTADGVAFDTAGAAFTNVEAVGFFVEGSGGVAVNKVRFKYDSFTALAGPAPTEFPDAQVLAYNTDDNPDYFEYVKSGADVSVNIVSAQTGQSSNGSLDGSFGSFYDPVGADTNSAARPWRGRGTGDAFLIAEFTVSNVLEDSSMQLEGFYFDFMRLNTQALRQVQLDYVGGDLSGVSSGIVYSVAVQTNEFVQYTTNDISGGITNVVTVNPWADFDWTFAAEGATPSAEAVTFNAMADTSLAYGESATFRMSLIPSTDAATETGQAWLDNLALIGSFQIVGFNGWVSSPLFGLDAADQDAGDDPDGDGLTNLEEYARDGNPNDIFDTGTASTIEVASGVFNYVYPQRSDDETLNYYVELNDNLVHGTWTNSGYTVTGTEVTGGTLDFVTNEVSTVVEDAQFIRLIIEQM</sequence>
<evidence type="ECO:0000256" key="1">
    <source>
        <dbReference type="SAM" id="SignalP"/>
    </source>
</evidence>
<feature type="signal peptide" evidence="1">
    <location>
        <begin position="1"/>
        <end position="26"/>
    </location>
</feature>
<evidence type="ECO:0000313" key="3">
    <source>
        <dbReference type="Proteomes" id="UP000346198"/>
    </source>
</evidence>
<gene>
    <name evidence="2" type="ORF">SCARR_00218</name>
</gene>
<accession>A0A6C2UF58</accession>
<evidence type="ECO:0000313" key="2">
    <source>
        <dbReference type="EMBL" id="VGO18167.1"/>
    </source>
</evidence>
<dbReference type="Gene3D" id="2.60.120.260">
    <property type="entry name" value="Galactose-binding domain-like"/>
    <property type="match status" value="1"/>
</dbReference>
<keyword evidence="1" id="KW-0732">Signal</keyword>
<name>A0A6C2UF58_9BACT</name>
<evidence type="ECO:0008006" key="4">
    <source>
        <dbReference type="Google" id="ProtNLM"/>
    </source>
</evidence>
<reference evidence="2 3" key="1">
    <citation type="submission" date="2019-04" db="EMBL/GenBank/DDBJ databases">
        <authorList>
            <person name="Van Vliet M D."/>
        </authorList>
    </citation>
    <scope>NUCLEOTIDE SEQUENCE [LARGE SCALE GENOMIC DNA]</scope>
    <source>
        <strain evidence="2 3">F21</strain>
    </source>
</reference>
<organism evidence="2 3">
    <name type="scientific">Pontiella sulfatireligans</name>
    <dbReference type="NCBI Taxonomy" id="2750658"/>
    <lineage>
        <taxon>Bacteria</taxon>
        <taxon>Pseudomonadati</taxon>
        <taxon>Kiritimatiellota</taxon>
        <taxon>Kiritimatiellia</taxon>
        <taxon>Kiritimatiellales</taxon>
        <taxon>Pontiellaceae</taxon>
        <taxon>Pontiella</taxon>
    </lineage>
</organism>
<proteinExistence type="predicted"/>